<dbReference type="SMART" id="SM00278">
    <property type="entry name" value="HhH1"/>
    <property type="match status" value="2"/>
</dbReference>
<dbReference type="Pfam" id="PF12836">
    <property type="entry name" value="HHH_3"/>
    <property type="match status" value="1"/>
</dbReference>
<dbReference type="Gene3D" id="3.10.560.10">
    <property type="entry name" value="Outer membrane lipoprotein wza domain like"/>
    <property type="match status" value="1"/>
</dbReference>
<reference evidence="10" key="1">
    <citation type="submission" date="2020-05" db="EMBL/GenBank/DDBJ databases">
        <authorList>
            <person name="Chiriac C."/>
            <person name="Salcher M."/>
            <person name="Ghai R."/>
            <person name="Kavagutti S V."/>
        </authorList>
    </citation>
    <scope>NUCLEOTIDE SEQUENCE</scope>
</reference>
<sequence>MPDDPSMNLIPENFQSWWSHITFSVSQKRSLLSISALVIALSIFLVVRGTSQEIALAPPELLVTESVAQVTVDVAGAVNRPGVYSLPINSRVIDAIKAAGNTLKGADVSDINLARVIKDGEQVYIYPPGKAGSSVRTSPQRIKARASGPIALNRASTKELETLDGIGPVLAARIVAYRSQNGPFLTVEDLLKVSGIGSAKFAQFKDKLRV</sequence>
<dbReference type="GO" id="GO:0015627">
    <property type="term" value="C:type II protein secretion system complex"/>
    <property type="evidence" value="ECO:0007669"/>
    <property type="project" value="TreeGrafter"/>
</dbReference>
<dbReference type="Gene3D" id="1.10.150.280">
    <property type="entry name" value="AF1531-like domain"/>
    <property type="match status" value="1"/>
</dbReference>
<dbReference type="PANTHER" id="PTHR21180">
    <property type="entry name" value="ENDONUCLEASE/EXONUCLEASE/PHOSPHATASE FAMILY DOMAIN-CONTAINING PROTEIN 1"/>
    <property type="match status" value="1"/>
</dbReference>
<dbReference type="EMBL" id="CAEZZH010000004">
    <property type="protein sequence ID" value="CAB4751221.1"/>
    <property type="molecule type" value="Genomic_DNA"/>
</dbReference>
<dbReference type="EMBL" id="CAFBPO010000005">
    <property type="protein sequence ID" value="CAB5016249.1"/>
    <property type="molecule type" value="Genomic_DNA"/>
</dbReference>
<organism evidence="10">
    <name type="scientific">freshwater metagenome</name>
    <dbReference type="NCBI Taxonomy" id="449393"/>
    <lineage>
        <taxon>unclassified sequences</taxon>
        <taxon>metagenomes</taxon>
        <taxon>ecological metagenomes</taxon>
    </lineage>
</organism>
<evidence type="ECO:0000313" key="4">
    <source>
        <dbReference type="EMBL" id="CAB4733420.1"/>
    </source>
</evidence>
<evidence type="ECO:0000313" key="8">
    <source>
        <dbReference type="EMBL" id="CAB4953629.1"/>
    </source>
</evidence>
<evidence type="ECO:0000313" key="6">
    <source>
        <dbReference type="EMBL" id="CAB4804855.1"/>
    </source>
</evidence>
<evidence type="ECO:0000259" key="1">
    <source>
        <dbReference type="SMART" id="SM00278"/>
    </source>
</evidence>
<dbReference type="InterPro" id="IPR004509">
    <property type="entry name" value="Competence_ComEA_HhH"/>
</dbReference>
<dbReference type="EMBL" id="CAEZYT010000018">
    <property type="protein sequence ID" value="CAB4733420.1"/>
    <property type="molecule type" value="Genomic_DNA"/>
</dbReference>
<evidence type="ECO:0000313" key="11">
    <source>
        <dbReference type="EMBL" id="CAB5073760.1"/>
    </source>
</evidence>
<dbReference type="EMBL" id="CAEZUM010000018">
    <property type="protein sequence ID" value="CAB4596787.1"/>
    <property type="molecule type" value="Genomic_DNA"/>
</dbReference>
<dbReference type="EMBL" id="CAFBOO010000010">
    <property type="protein sequence ID" value="CAB4990793.1"/>
    <property type="molecule type" value="Genomic_DNA"/>
</dbReference>
<name>A0A6J7QIL3_9ZZZZ</name>
<evidence type="ECO:0000313" key="9">
    <source>
        <dbReference type="EMBL" id="CAB4990793.1"/>
    </source>
</evidence>
<evidence type="ECO:0000313" key="10">
    <source>
        <dbReference type="EMBL" id="CAB5016249.1"/>
    </source>
</evidence>
<dbReference type="EMBL" id="CAFAAN010000007">
    <property type="protein sequence ID" value="CAB4804855.1"/>
    <property type="molecule type" value="Genomic_DNA"/>
</dbReference>
<evidence type="ECO:0000313" key="2">
    <source>
        <dbReference type="EMBL" id="CAB4596787.1"/>
    </source>
</evidence>
<dbReference type="EMBL" id="CAFAZW010000003">
    <property type="protein sequence ID" value="CAB4840308.1"/>
    <property type="molecule type" value="Genomic_DNA"/>
</dbReference>
<dbReference type="GO" id="GO:0006281">
    <property type="term" value="P:DNA repair"/>
    <property type="evidence" value="ECO:0007669"/>
    <property type="project" value="InterPro"/>
</dbReference>
<proteinExistence type="predicted"/>
<dbReference type="InterPro" id="IPR003583">
    <property type="entry name" value="Hlx-hairpin-Hlx_DNA-bd_motif"/>
</dbReference>
<dbReference type="InterPro" id="IPR019554">
    <property type="entry name" value="Soluble_ligand-bd"/>
</dbReference>
<dbReference type="PANTHER" id="PTHR21180:SF32">
    <property type="entry name" value="ENDONUCLEASE_EXONUCLEASE_PHOSPHATASE FAMILY DOMAIN-CONTAINING PROTEIN 1"/>
    <property type="match status" value="1"/>
</dbReference>
<feature type="domain" description="Helix-hairpin-helix DNA-binding motif class 1" evidence="1">
    <location>
        <begin position="158"/>
        <end position="177"/>
    </location>
</feature>
<dbReference type="NCBIfam" id="TIGR00426">
    <property type="entry name" value="competence protein ComEA helix-hairpin-helix repeat region"/>
    <property type="match status" value="1"/>
</dbReference>
<evidence type="ECO:0000313" key="7">
    <source>
        <dbReference type="EMBL" id="CAB4840308.1"/>
    </source>
</evidence>
<dbReference type="SUPFAM" id="SSF47781">
    <property type="entry name" value="RuvA domain 2-like"/>
    <property type="match status" value="1"/>
</dbReference>
<dbReference type="Pfam" id="PF10531">
    <property type="entry name" value="SLBB"/>
    <property type="match status" value="1"/>
</dbReference>
<protein>
    <submittedName>
        <fullName evidence="10">Unannotated protein</fullName>
    </submittedName>
</protein>
<dbReference type="EMBL" id="CAFBNM010000006">
    <property type="protein sequence ID" value="CAB4953629.1"/>
    <property type="molecule type" value="Genomic_DNA"/>
</dbReference>
<dbReference type="GO" id="GO:0015628">
    <property type="term" value="P:protein secretion by the type II secretion system"/>
    <property type="evidence" value="ECO:0007669"/>
    <property type="project" value="TreeGrafter"/>
</dbReference>
<dbReference type="InterPro" id="IPR051675">
    <property type="entry name" value="Endo/Exo/Phosphatase_dom_1"/>
</dbReference>
<dbReference type="EMBL" id="CAFBQY010000009">
    <property type="protein sequence ID" value="CAB5073760.1"/>
    <property type="molecule type" value="Genomic_DNA"/>
</dbReference>
<dbReference type="EMBL" id="CAEZXC010000014">
    <property type="protein sequence ID" value="CAB4670218.1"/>
    <property type="molecule type" value="Genomic_DNA"/>
</dbReference>
<gene>
    <name evidence="2" type="ORF">UFOPK1824_00410</name>
    <name evidence="3" type="ORF">UFOPK2340_00381</name>
    <name evidence="4" type="ORF">UFOPK2772_00480</name>
    <name evidence="5" type="ORF">UFOPK2850_00415</name>
    <name evidence="6" type="ORF">UFOPK3027_00894</name>
    <name evidence="7" type="ORF">UFOPK3256_00337</name>
    <name evidence="8" type="ORF">UFOPK3827_00722</name>
    <name evidence="9" type="ORF">UFOPK3982_01137</name>
    <name evidence="10" type="ORF">UFOPK4120_00555</name>
    <name evidence="11" type="ORF">UFOPK4404_00917</name>
</gene>
<dbReference type="GO" id="GO:0003677">
    <property type="term" value="F:DNA binding"/>
    <property type="evidence" value="ECO:0007669"/>
    <property type="project" value="InterPro"/>
</dbReference>
<accession>A0A6J7QIL3</accession>
<dbReference type="AlphaFoldDB" id="A0A6J7QIL3"/>
<evidence type="ECO:0000313" key="5">
    <source>
        <dbReference type="EMBL" id="CAB4751221.1"/>
    </source>
</evidence>
<evidence type="ECO:0000313" key="3">
    <source>
        <dbReference type="EMBL" id="CAB4670218.1"/>
    </source>
</evidence>
<dbReference type="InterPro" id="IPR010994">
    <property type="entry name" value="RuvA_2-like"/>
</dbReference>
<feature type="domain" description="Helix-hairpin-helix DNA-binding motif class 1" evidence="1">
    <location>
        <begin position="188"/>
        <end position="207"/>
    </location>
</feature>